<proteinExistence type="predicted"/>
<dbReference type="InterPro" id="IPR029016">
    <property type="entry name" value="GAF-like_dom_sf"/>
</dbReference>
<name>A0A2T0RX89_9ACTN</name>
<dbReference type="InterPro" id="IPR003018">
    <property type="entry name" value="GAF"/>
</dbReference>
<dbReference type="PROSITE" id="PS50883">
    <property type="entry name" value="EAL"/>
    <property type="match status" value="1"/>
</dbReference>
<dbReference type="CDD" id="cd01948">
    <property type="entry name" value="EAL"/>
    <property type="match status" value="1"/>
</dbReference>
<evidence type="ECO:0000259" key="1">
    <source>
        <dbReference type="PROSITE" id="PS50883"/>
    </source>
</evidence>
<gene>
    <name evidence="2" type="ORF">CLV70_112136</name>
</gene>
<dbReference type="AlphaFoldDB" id="A0A2T0RX89"/>
<sequence length="410" mass="44057">MNTAELPVVERLLTLVRLHLGTEVAWASVLAEGRQVIVAAAGETAAMNIVVGDGTDADGSYCVRVLAGRLPAAVGEARRHPVTRDLAVTRDLRIGSYVGVPWRTPDGAVGGMLCCVSRHPDPGLEERSLAYLETVAAMLGDLIGGRELQEHHAAARVERAVRSLFDADGLRMVFQPAVRLSDGVPTAVEALARFDHELFPTPDRAFAAASRFRLGVDLELLAVRRAFAFLPAVPADMMMCVNLSAEALLDDRVQRALLAHADRRIGLEVTEHTQVSDYLALISVTERMRAAGIRIVVDDAGAGYASLKHILQLRPNVIKLDLTLVRDVDTDASRQALARSLVSFARDIGAILVAEGIETPAELEMLRRLGVDYGQGYLLARPASLGRILADHAVLGRRGSSRLDASGPVG</sequence>
<dbReference type="SUPFAM" id="SSF55781">
    <property type="entry name" value="GAF domain-like"/>
    <property type="match status" value="1"/>
</dbReference>
<feature type="domain" description="EAL" evidence="1">
    <location>
        <begin position="154"/>
        <end position="396"/>
    </location>
</feature>
<dbReference type="InterPro" id="IPR001633">
    <property type="entry name" value="EAL_dom"/>
</dbReference>
<dbReference type="InterPro" id="IPR050706">
    <property type="entry name" value="Cyclic-di-GMP_PDE-like"/>
</dbReference>
<dbReference type="Proteomes" id="UP000239209">
    <property type="component" value="Unassembled WGS sequence"/>
</dbReference>
<reference evidence="2 3" key="1">
    <citation type="submission" date="2018-03" db="EMBL/GenBank/DDBJ databases">
        <title>Genomic Encyclopedia of Archaeal and Bacterial Type Strains, Phase II (KMG-II): from individual species to whole genera.</title>
        <authorList>
            <person name="Goeker M."/>
        </authorList>
    </citation>
    <scope>NUCLEOTIDE SEQUENCE [LARGE SCALE GENOMIC DNA]</scope>
    <source>
        <strain evidence="2 3">DSM 45348</strain>
    </source>
</reference>
<evidence type="ECO:0000313" key="2">
    <source>
        <dbReference type="EMBL" id="PRY25770.1"/>
    </source>
</evidence>
<dbReference type="PANTHER" id="PTHR33121">
    <property type="entry name" value="CYCLIC DI-GMP PHOSPHODIESTERASE PDEF"/>
    <property type="match status" value="1"/>
</dbReference>
<dbReference type="EMBL" id="PVZG01000012">
    <property type="protein sequence ID" value="PRY25770.1"/>
    <property type="molecule type" value="Genomic_DNA"/>
</dbReference>
<dbReference type="RefSeq" id="WP_106128956.1">
    <property type="nucleotide sequence ID" value="NZ_PVZG01000012.1"/>
</dbReference>
<keyword evidence="3" id="KW-1185">Reference proteome</keyword>
<dbReference type="OrthoDB" id="23692at2"/>
<organism evidence="2 3">
    <name type="scientific">Pseudosporangium ferrugineum</name>
    <dbReference type="NCBI Taxonomy" id="439699"/>
    <lineage>
        <taxon>Bacteria</taxon>
        <taxon>Bacillati</taxon>
        <taxon>Actinomycetota</taxon>
        <taxon>Actinomycetes</taxon>
        <taxon>Micromonosporales</taxon>
        <taxon>Micromonosporaceae</taxon>
        <taxon>Pseudosporangium</taxon>
    </lineage>
</organism>
<dbReference type="Pfam" id="PF00563">
    <property type="entry name" value="EAL"/>
    <property type="match status" value="1"/>
</dbReference>
<dbReference type="SUPFAM" id="SSF141868">
    <property type="entry name" value="EAL domain-like"/>
    <property type="match status" value="1"/>
</dbReference>
<dbReference type="PANTHER" id="PTHR33121:SF70">
    <property type="entry name" value="SIGNALING PROTEIN YKOW"/>
    <property type="match status" value="1"/>
</dbReference>
<dbReference type="InterPro" id="IPR035919">
    <property type="entry name" value="EAL_sf"/>
</dbReference>
<dbReference type="SMART" id="SM00052">
    <property type="entry name" value="EAL"/>
    <property type="match status" value="1"/>
</dbReference>
<dbReference type="GO" id="GO:0071111">
    <property type="term" value="F:cyclic-guanylate-specific phosphodiesterase activity"/>
    <property type="evidence" value="ECO:0007669"/>
    <property type="project" value="InterPro"/>
</dbReference>
<dbReference type="Pfam" id="PF01590">
    <property type="entry name" value="GAF"/>
    <property type="match status" value="1"/>
</dbReference>
<evidence type="ECO:0000313" key="3">
    <source>
        <dbReference type="Proteomes" id="UP000239209"/>
    </source>
</evidence>
<dbReference type="Gene3D" id="3.30.450.40">
    <property type="match status" value="1"/>
</dbReference>
<dbReference type="Gene3D" id="3.20.20.450">
    <property type="entry name" value="EAL domain"/>
    <property type="match status" value="1"/>
</dbReference>
<protein>
    <submittedName>
        <fullName evidence="2">EAL domain-containing protein (Putative c-di-GMP-specific phosphodiesterase class I)</fullName>
    </submittedName>
</protein>
<comment type="caution">
    <text evidence="2">The sequence shown here is derived from an EMBL/GenBank/DDBJ whole genome shotgun (WGS) entry which is preliminary data.</text>
</comment>
<accession>A0A2T0RX89</accession>